<sequence>MNFSLAQHEVYTDASVGHHYGRPVGGIAWIDSDGQYEVGTHVTRVPLVAELAAIHLALLAHPGRPVTVVSDCRPALKALDHAARTGVIALPPSPGGNREAARLVHRIGLERQGRAVTLRWVKGHAGHPLNEAADRLAVQARRCVQNGGRLRDIAVLAERIAADVRIPAPRRAS</sequence>
<dbReference type="Proteomes" id="UP001501598">
    <property type="component" value="Unassembled WGS sequence"/>
</dbReference>
<proteinExistence type="predicted"/>
<dbReference type="EMBL" id="BAABGT010000002">
    <property type="protein sequence ID" value="GAA4535266.1"/>
    <property type="molecule type" value="Genomic_DNA"/>
</dbReference>
<dbReference type="Pfam" id="PF00075">
    <property type="entry name" value="RNase_H"/>
    <property type="match status" value="1"/>
</dbReference>
<organism evidence="2 3">
    <name type="scientific">Pseudonocardia xishanensis</name>
    <dbReference type="NCBI Taxonomy" id="630995"/>
    <lineage>
        <taxon>Bacteria</taxon>
        <taxon>Bacillati</taxon>
        <taxon>Actinomycetota</taxon>
        <taxon>Actinomycetes</taxon>
        <taxon>Pseudonocardiales</taxon>
        <taxon>Pseudonocardiaceae</taxon>
        <taxon>Pseudonocardia</taxon>
    </lineage>
</organism>
<dbReference type="InterPro" id="IPR002156">
    <property type="entry name" value="RNaseH_domain"/>
</dbReference>
<evidence type="ECO:0000259" key="1">
    <source>
        <dbReference type="PROSITE" id="PS50879"/>
    </source>
</evidence>
<dbReference type="InterPro" id="IPR012337">
    <property type="entry name" value="RNaseH-like_sf"/>
</dbReference>
<reference evidence="3" key="1">
    <citation type="journal article" date="2019" name="Int. J. Syst. Evol. Microbiol.">
        <title>The Global Catalogue of Microorganisms (GCM) 10K type strain sequencing project: providing services to taxonomists for standard genome sequencing and annotation.</title>
        <authorList>
            <consortium name="The Broad Institute Genomics Platform"/>
            <consortium name="The Broad Institute Genome Sequencing Center for Infectious Disease"/>
            <person name="Wu L."/>
            <person name="Ma J."/>
        </authorList>
    </citation>
    <scope>NUCLEOTIDE SEQUENCE [LARGE SCALE GENOMIC DNA]</scope>
    <source>
        <strain evidence="3">JCM 17906</strain>
    </source>
</reference>
<evidence type="ECO:0000313" key="2">
    <source>
        <dbReference type="EMBL" id="GAA4535266.1"/>
    </source>
</evidence>
<dbReference type="RefSeq" id="WP_345411457.1">
    <property type="nucleotide sequence ID" value="NZ_BAABGT010000002.1"/>
</dbReference>
<evidence type="ECO:0000313" key="3">
    <source>
        <dbReference type="Proteomes" id="UP001501598"/>
    </source>
</evidence>
<comment type="caution">
    <text evidence="2">The sequence shown here is derived from an EMBL/GenBank/DDBJ whole genome shotgun (WGS) entry which is preliminary data.</text>
</comment>
<keyword evidence="3" id="KW-1185">Reference proteome</keyword>
<dbReference type="Gene3D" id="3.30.420.10">
    <property type="entry name" value="Ribonuclease H-like superfamily/Ribonuclease H"/>
    <property type="match status" value="1"/>
</dbReference>
<gene>
    <name evidence="2" type="ORF">GCM10023175_00610</name>
</gene>
<dbReference type="SUPFAM" id="SSF53098">
    <property type="entry name" value="Ribonuclease H-like"/>
    <property type="match status" value="1"/>
</dbReference>
<feature type="domain" description="RNase H type-1" evidence="1">
    <location>
        <begin position="4"/>
        <end position="142"/>
    </location>
</feature>
<protein>
    <recommendedName>
        <fullName evidence="1">RNase H type-1 domain-containing protein</fullName>
    </recommendedName>
</protein>
<dbReference type="InterPro" id="IPR036397">
    <property type="entry name" value="RNaseH_sf"/>
</dbReference>
<dbReference type="PROSITE" id="PS50879">
    <property type="entry name" value="RNASE_H_1"/>
    <property type="match status" value="1"/>
</dbReference>
<accession>A0ABP8RC85</accession>
<name>A0ABP8RC85_9PSEU</name>